<dbReference type="STRING" id="207340.APZ41_019390"/>
<dbReference type="RefSeq" id="WP_058390110.1">
    <property type="nucleotide sequence ID" value="NZ_CP025184.1"/>
</dbReference>
<dbReference type="EMBL" id="LLWF02000111">
    <property type="protein sequence ID" value="ONH81519.1"/>
    <property type="molecule type" value="Genomic_DNA"/>
</dbReference>
<reference evidence="1" key="1">
    <citation type="submission" date="2016-12" db="EMBL/GenBank/DDBJ databases">
        <title>Draft genome sequence of Roseomonas mucosa strain AU37, isolated from a peripheral intravenous catheter.</title>
        <authorList>
            <person name="Choudhury M.A."/>
            <person name="Sidjabat H.E."/>
            <person name="Wailan A.M."/>
            <person name="Zhang L."/>
            <person name="Marsh N.M."/>
            <person name="Rickard C.M."/>
            <person name="Davies M."/>
            <person name="Mcmillan D.J."/>
        </authorList>
    </citation>
    <scope>NUCLEOTIDE SEQUENCE [LARGE SCALE GENOMIC DNA]</scope>
    <source>
        <strain evidence="1">AU37</strain>
    </source>
</reference>
<name>A0A1S8D0L0_9PROT</name>
<evidence type="ECO:0008006" key="3">
    <source>
        <dbReference type="Google" id="ProtNLM"/>
    </source>
</evidence>
<protein>
    <recommendedName>
        <fullName evidence="3">BrnT family toxin</fullName>
    </recommendedName>
</protein>
<dbReference type="Proteomes" id="UP000054844">
    <property type="component" value="Unassembled WGS sequence"/>
</dbReference>
<evidence type="ECO:0000313" key="2">
    <source>
        <dbReference type="Proteomes" id="UP000054844"/>
    </source>
</evidence>
<accession>A0A1S8D0L0</accession>
<dbReference type="InterPro" id="IPR007460">
    <property type="entry name" value="BrnT_toxin"/>
</dbReference>
<gene>
    <name evidence="1" type="ORF">APZ41_019390</name>
</gene>
<proteinExistence type="predicted"/>
<dbReference type="InterPro" id="IPR038573">
    <property type="entry name" value="BrnT_sf"/>
</dbReference>
<dbReference type="Gene3D" id="3.10.450.530">
    <property type="entry name" value="Ribonuclease toxin, BrnT, of type II toxin-antitoxin system"/>
    <property type="match status" value="1"/>
</dbReference>
<dbReference type="OrthoDB" id="9798158at2"/>
<dbReference type="AlphaFoldDB" id="A0A1S8D0L0"/>
<evidence type="ECO:0000313" key="1">
    <source>
        <dbReference type="EMBL" id="ONH81519.1"/>
    </source>
</evidence>
<dbReference type="Pfam" id="PF04365">
    <property type="entry name" value="BrnT_toxin"/>
    <property type="match status" value="1"/>
</dbReference>
<comment type="caution">
    <text evidence="1">The sequence shown here is derived from an EMBL/GenBank/DDBJ whole genome shotgun (WGS) entry which is preliminary data.</text>
</comment>
<keyword evidence="2" id="KW-1185">Reference proteome</keyword>
<organism evidence="1 2">
    <name type="scientific">Roseomonas mucosa</name>
    <dbReference type="NCBI Taxonomy" id="207340"/>
    <lineage>
        <taxon>Bacteria</taxon>
        <taxon>Pseudomonadati</taxon>
        <taxon>Pseudomonadota</taxon>
        <taxon>Alphaproteobacteria</taxon>
        <taxon>Acetobacterales</taxon>
        <taxon>Roseomonadaceae</taxon>
        <taxon>Roseomonas</taxon>
    </lineage>
</organism>
<sequence length="94" mass="11027">MEADYEWDEHKRLANIEKHGIDFYEIVDLFDAPVLRARAKDGVGGEERWIVTGIIRDGLHVSAIYTLRSEVVRVISIRKARRDERRHYEEVFSG</sequence>